<feature type="coiled-coil region" evidence="1">
    <location>
        <begin position="17"/>
        <end position="44"/>
    </location>
</feature>
<protein>
    <submittedName>
        <fullName evidence="2">Uncharacterized protein</fullName>
    </submittedName>
</protein>
<organism evidence="2 3">
    <name type="scientific">Colocasia esculenta</name>
    <name type="common">Wild taro</name>
    <name type="synonym">Arum esculentum</name>
    <dbReference type="NCBI Taxonomy" id="4460"/>
    <lineage>
        <taxon>Eukaryota</taxon>
        <taxon>Viridiplantae</taxon>
        <taxon>Streptophyta</taxon>
        <taxon>Embryophyta</taxon>
        <taxon>Tracheophyta</taxon>
        <taxon>Spermatophyta</taxon>
        <taxon>Magnoliopsida</taxon>
        <taxon>Liliopsida</taxon>
        <taxon>Araceae</taxon>
        <taxon>Aroideae</taxon>
        <taxon>Colocasieae</taxon>
        <taxon>Colocasia</taxon>
    </lineage>
</organism>
<dbReference type="Proteomes" id="UP000652761">
    <property type="component" value="Unassembled WGS sequence"/>
</dbReference>
<evidence type="ECO:0000256" key="1">
    <source>
        <dbReference type="SAM" id="Coils"/>
    </source>
</evidence>
<proteinExistence type="predicted"/>
<evidence type="ECO:0000313" key="2">
    <source>
        <dbReference type="EMBL" id="MQM10425.1"/>
    </source>
</evidence>
<dbReference type="EMBL" id="NMUH01004669">
    <property type="protein sequence ID" value="MQM10425.1"/>
    <property type="molecule type" value="Genomic_DNA"/>
</dbReference>
<accession>A0A843X0F4</accession>
<comment type="caution">
    <text evidence="2">The sequence shown here is derived from an EMBL/GenBank/DDBJ whole genome shotgun (WGS) entry which is preliminary data.</text>
</comment>
<dbReference type="AlphaFoldDB" id="A0A843X0F4"/>
<reference evidence="2" key="1">
    <citation type="submission" date="2017-07" db="EMBL/GenBank/DDBJ databases">
        <title>Taro Niue Genome Assembly and Annotation.</title>
        <authorList>
            <person name="Atibalentja N."/>
            <person name="Keating K."/>
            <person name="Fields C.J."/>
        </authorList>
    </citation>
    <scope>NUCLEOTIDE SEQUENCE</scope>
    <source>
        <strain evidence="2">Niue_2</strain>
        <tissue evidence="2">Leaf</tissue>
    </source>
</reference>
<keyword evidence="1" id="KW-0175">Coiled coil</keyword>
<keyword evidence="3" id="KW-1185">Reference proteome</keyword>
<sequence>MQIFIVILQKMKKAYHNDEELEEVKDEEDKNHQLLLERDEQEMELLDFHLAEHPLDLFPTEFPNHLLLAALQYLVGLLQPTEETNGTEVSKADFKSREICGTTFDVSTFSDDADVLRGIVSIKDSSLTHGSVDSKVNRVDAEELGSSSKNGKPSEEMTYHHKRVKCVDTVHGRVDTRPRFQKTQFPDWDSVSTQPVAVSTLVSAPRRPVLRKWDSVSTHSLVVSTHSG</sequence>
<evidence type="ECO:0000313" key="3">
    <source>
        <dbReference type="Proteomes" id="UP000652761"/>
    </source>
</evidence>
<name>A0A843X0F4_COLES</name>
<gene>
    <name evidence="2" type="ORF">Taro_043320</name>
</gene>